<comment type="similarity">
    <text evidence="1">Belongs to the proline racemase family.</text>
</comment>
<organism evidence="3 4">
    <name type="scientific">Actinomadura rubrisoli</name>
    <dbReference type="NCBI Taxonomy" id="2530368"/>
    <lineage>
        <taxon>Bacteria</taxon>
        <taxon>Bacillati</taxon>
        <taxon>Actinomycetota</taxon>
        <taxon>Actinomycetes</taxon>
        <taxon>Streptosporangiales</taxon>
        <taxon>Thermomonosporaceae</taxon>
        <taxon>Actinomadura</taxon>
    </lineage>
</organism>
<dbReference type="OrthoDB" id="181267at2"/>
<proteinExistence type="inferred from homology"/>
<sequence>MAAARRGRRPPGGRRGRRPPAQHRARRRRRRDRLPARQPPGRAVIPPAFGDTEGQPVACYDATAVPHSASRMREVPSLMADTLEEIRRDCFEARAGDPGTIVAVLVTPVRSDADYGLVFVAADGPLGGCGEASMFAAMLVLGSRPEVRLETGAGLITARPSGEAGIALTMPPGSPRIDAADVRCEGRRLRVRTVAAGGNVFAAVSAAELALEISAAEAHVLIERGSALLSALRAAAPGPARPNMLLLTTPVSSARTTSAVIWGDAIMNMGPCGTGTCARYILAVEDGDVVPGSRLAHVSPFDNAFTASSVDLGSPDGPIQIEISGRVTVTG</sequence>
<accession>A0A4R5C2R8</accession>
<evidence type="ECO:0000313" key="3">
    <source>
        <dbReference type="EMBL" id="TDD91134.1"/>
    </source>
</evidence>
<dbReference type="PANTHER" id="PTHR33442:SF1">
    <property type="entry name" value="TRANS-3-HYDROXY-L-PROLINE DEHYDRATASE"/>
    <property type="match status" value="1"/>
</dbReference>
<evidence type="ECO:0000313" key="4">
    <source>
        <dbReference type="Proteomes" id="UP000294513"/>
    </source>
</evidence>
<dbReference type="SUPFAM" id="SSF54506">
    <property type="entry name" value="Diaminopimelate epimerase-like"/>
    <property type="match status" value="1"/>
</dbReference>
<dbReference type="Proteomes" id="UP000294513">
    <property type="component" value="Unassembled WGS sequence"/>
</dbReference>
<comment type="caution">
    <text evidence="3">The sequence shown here is derived from an EMBL/GenBank/DDBJ whole genome shotgun (WGS) entry which is preliminary data.</text>
</comment>
<name>A0A4R5C2R8_9ACTN</name>
<feature type="region of interest" description="Disordered" evidence="2">
    <location>
        <begin position="1"/>
        <end position="50"/>
    </location>
</feature>
<dbReference type="Gene3D" id="3.10.310.10">
    <property type="entry name" value="Diaminopimelate Epimerase, Chain A, domain 1"/>
    <property type="match status" value="2"/>
</dbReference>
<reference evidence="3 4" key="1">
    <citation type="submission" date="2019-03" db="EMBL/GenBank/DDBJ databases">
        <title>Draft genome sequences of novel Actinobacteria.</title>
        <authorList>
            <person name="Sahin N."/>
            <person name="Ay H."/>
            <person name="Saygin H."/>
        </authorList>
    </citation>
    <scope>NUCLEOTIDE SEQUENCE [LARGE SCALE GENOMIC DNA]</scope>
    <source>
        <strain evidence="3 4">H3C3</strain>
    </source>
</reference>
<keyword evidence="4" id="KW-1185">Reference proteome</keyword>
<feature type="compositionally biased region" description="Basic residues" evidence="2">
    <location>
        <begin position="1"/>
        <end position="32"/>
    </location>
</feature>
<dbReference type="EMBL" id="SMKU01000046">
    <property type="protein sequence ID" value="TDD91134.1"/>
    <property type="molecule type" value="Genomic_DNA"/>
</dbReference>
<dbReference type="InterPro" id="IPR008794">
    <property type="entry name" value="Pro_racemase_fam"/>
</dbReference>
<dbReference type="Pfam" id="PF05544">
    <property type="entry name" value="Pro_racemase"/>
    <property type="match status" value="1"/>
</dbReference>
<evidence type="ECO:0000256" key="1">
    <source>
        <dbReference type="ARBA" id="ARBA00007529"/>
    </source>
</evidence>
<gene>
    <name evidence="3" type="ORF">E1298_12185</name>
</gene>
<evidence type="ECO:0000256" key="2">
    <source>
        <dbReference type="SAM" id="MobiDB-lite"/>
    </source>
</evidence>
<evidence type="ECO:0008006" key="5">
    <source>
        <dbReference type="Google" id="ProtNLM"/>
    </source>
</evidence>
<dbReference type="PANTHER" id="PTHR33442">
    <property type="entry name" value="TRANS-3-HYDROXY-L-PROLINE DEHYDRATASE"/>
    <property type="match status" value="1"/>
</dbReference>
<protein>
    <recommendedName>
        <fullName evidence="5">Proline racemase</fullName>
    </recommendedName>
</protein>
<dbReference type="AlphaFoldDB" id="A0A4R5C2R8"/>